<reference evidence="1 2" key="1">
    <citation type="submission" date="2013-04" db="EMBL/GenBank/DDBJ databases">
        <title>Genome sequence of Chlamydia psittaci 99DC5.</title>
        <authorList>
            <person name="Huot-Creasy H."/>
            <person name="McCracken C.L."/>
            <person name="Humphries M."/>
            <person name="Sachse K."/>
            <person name="Laroucau K."/>
            <person name="Bavoil P."/>
            <person name="Myers G.S."/>
        </authorList>
    </citation>
    <scope>NUCLEOTIDE SEQUENCE [LARGE SCALE GENOMIC DNA]</scope>
    <source>
        <strain evidence="1 2">99DC5</strain>
    </source>
</reference>
<evidence type="ECO:0000313" key="1">
    <source>
        <dbReference type="EMBL" id="EPJ29224.1"/>
    </source>
</evidence>
<dbReference type="EMBL" id="ATLC01000035">
    <property type="protein sequence ID" value="EPJ29224.1"/>
    <property type="molecule type" value="Genomic_DNA"/>
</dbReference>
<proteinExistence type="predicted"/>
<gene>
    <name evidence="1" type="ORF">CP99DC5_1162B</name>
</gene>
<feature type="non-terminal residue" evidence="1">
    <location>
        <position position="1"/>
    </location>
</feature>
<organism evidence="1 2">
    <name type="scientific">Chlamydia psittaci 99DC5</name>
    <dbReference type="NCBI Taxonomy" id="1112251"/>
    <lineage>
        <taxon>Bacteria</taxon>
        <taxon>Pseudomonadati</taxon>
        <taxon>Chlamydiota</taxon>
        <taxon>Chlamydiia</taxon>
        <taxon>Chlamydiales</taxon>
        <taxon>Chlamydiaceae</taxon>
        <taxon>Chlamydia/Chlamydophila group</taxon>
        <taxon>Chlamydia</taxon>
    </lineage>
</organism>
<dbReference type="Proteomes" id="UP000014627">
    <property type="component" value="Unassembled WGS sequence"/>
</dbReference>
<name>A0ABP2X555_CHLPS</name>
<sequence length="19" mass="2201">NSLLMIHSKPYQPSLTPHH</sequence>
<comment type="caution">
    <text evidence="1">The sequence shown here is derived from an EMBL/GenBank/DDBJ whole genome shotgun (WGS) entry which is preliminary data.</text>
</comment>
<protein>
    <submittedName>
        <fullName evidence="1">Uncharacterized protein</fullName>
    </submittedName>
</protein>
<evidence type="ECO:0000313" key="2">
    <source>
        <dbReference type="Proteomes" id="UP000014627"/>
    </source>
</evidence>
<accession>A0ABP2X555</accession>
<keyword evidence="2" id="KW-1185">Reference proteome</keyword>